<keyword evidence="2" id="KW-0472">Membrane</keyword>
<keyword evidence="2" id="KW-1133">Transmembrane helix</keyword>
<dbReference type="Proteomes" id="UP000015354">
    <property type="component" value="Unassembled WGS sequence"/>
</dbReference>
<gene>
    <name evidence="3" type="ORF">STCU_04328</name>
</gene>
<dbReference type="AlphaFoldDB" id="S9W264"/>
<keyword evidence="2" id="KW-0812">Transmembrane</keyword>
<evidence type="ECO:0000256" key="1">
    <source>
        <dbReference type="SAM" id="MobiDB-lite"/>
    </source>
</evidence>
<feature type="transmembrane region" description="Helical" evidence="2">
    <location>
        <begin position="680"/>
        <end position="697"/>
    </location>
</feature>
<evidence type="ECO:0000313" key="3">
    <source>
        <dbReference type="EMBL" id="EPY29915.1"/>
    </source>
</evidence>
<name>S9W264_9TRYP</name>
<proteinExistence type="predicted"/>
<reference evidence="3 4" key="1">
    <citation type="journal article" date="2013" name="PLoS ONE">
        <title>Predicting the Proteins of Angomonas deanei, Strigomonas culicis and Their Respective Endosymbionts Reveals New Aspects of the Trypanosomatidae Family.</title>
        <authorList>
            <person name="Motta M.C."/>
            <person name="Martins A.C."/>
            <person name="de Souza S.S."/>
            <person name="Catta-Preta C.M."/>
            <person name="Silva R."/>
            <person name="Klein C.C."/>
            <person name="de Almeida L.G."/>
            <person name="de Lima Cunha O."/>
            <person name="Ciapina L.P."/>
            <person name="Brocchi M."/>
            <person name="Colabardini A.C."/>
            <person name="de Araujo Lima B."/>
            <person name="Machado C.R."/>
            <person name="de Almeida Soares C.M."/>
            <person name="Probst C.M."/>
            <person name="de Menezes C.B."/>
            <person name="Thompson C.E."/>
            <person name="Bartholomeu D.C."/>
            <person name="Gradia D.F."/>
            <person name="Pavoni D.P."/>
            <person name="Grisard E.C."/>
            <person name="Fantinatti-Garboggini F."/>
            <person name="Marchini F.K."/>
            <person name="Rodrigues-Luiz G.F."/>
            <person name="Wagner G."/>
            <person name="Goldman G.H."/>
            <person name="Fietto J.L."/>
            <person name="Elias M.C."/>
            <person name="Goldman M.H."/>
            <person name="Sagot M.F."/>
            <person name="Pereira M."/>
            <person name="Stoco P.H."/>
            <person name="de Mendonca-Neto R.P."/>
            <person name="Teixeira S.M."/>
            <person name="Maciel T.E."/>
            <person name="de Oliveira Mendes T.A."/>
            <person name="Urmenyi T.P."/>
            <person name="de Souza W."/>
            <person name="Schenkman S."/>
            <person name="de Vasconcelos A.T."/>
        </authorList>
    </citation>
    <scope>NUCLEOTIDE SEQUENCE [LARGE SCALE GENOMIC DNA]</scope>
</reference>
<feature type="compositionally biased region" description="Basic residues" evidence="1">
    <location>
        <begin position="697"/>
        <end position="716"/>
    </location>
</feature>
<keyword evidence="4" id="KW-1185">Reference proteome</keyword>
<protein>
    <submittedName>
        <fullName evidence="3">Uncharacterized protein</fullName>
    </submittedName>
</protein>
<accession>S9W264</accession>
<feature type="region of interest" description="Disordered" evidence="1">
    <location>
        <begin position="691"/>
        <end position="716"/>
    </location>
</feature>
<sequence>MWGGVKGRKNYSDVFKNWSATKGLDEIRRAVYQEPRPWFVGFRLHEHRHLLQDAHCARLLSWAASVVQLQASAALKKEAYGYSQELFGVLVHSHKAGPNALAAYMRLCEVGKDLSMAFRWHKFWLQSDRAGAGGLGPYVWLLRVSAASPSDESAEDMAAAVRESYLDHFATDVLYEDTDTYNVSGGRERVASFQHPRPSTDEEREQLHAFCCAFRHLRPRLTDPELVQFAEALPVTDEDVRAYVAHGYPGRSHCHTFPHLEGGVPHPPRDAARPALIDSLLHPDLLRQLEHASFDRRDAKAVIALLQQYKEAVVEEAARAQKGAAAKPPHPIWRQTSDATARAFRHDLVQAGGLTPELYHYLIVALGRTQPTAALRTIERMKAANLRVLDWTRTVALVAADGSLADQQRLFNEQLHDIDFRRQLDEQHETNKMLEHYWKYQYTDFFYYRNALDEEAFYSVLLHSLGPQKVQQLLLRSGRCGADTRAEELVAVSAPLRRAALRYYRSSAKGATGVDTAVNAITAAMPMLDVSAIGEEVPHFRDYCLREETDGIMTDLASIRDYLQRFDVIYLMDTSFVETGEAFLKVGKQRREAEGKRVLVLFPYILLQQLTRSAKLEGSTPSTIISFDPALQESIQQEAVLARQRLQSLFALTQEHASGGPRRQEGGALQRRLLHFTECLLAHAFLLPGGAGAAAGRRGRRRRGLRRARSRRERQP</sequence>
<evidence type="ECO:0000313" key="4">
    <source>
        <dbReference type="Proteomes" id="UP000015354"/>
    </source>
</evidence>
<organism evidence="3 4">
    <name type="scientific">Strigomonas culicis</name>
    <dbReference type="NCBI Taxonomy" id="28005"/>
    <lineage>
        <taxon>Eukaryota</taxon>
        <taxon>Discoba</taxon>
        <taxon>Euglenozoa</taxon>
        <taxon>Kinetoplastea</taxon>
        <taxon>Metakinetoplastina</taxon>
        <taxon>Trypanosomatida</taxon>
        <taxon>Trypanosomatidae</taxon>
        <taxon>Strigomonadinae</taxon>
        <taxon>Strigomonas</taxon>
    </lineage>
</organism>
<dbReference type="EMBL" id="ATMH01004328">
    <property type="protein sequence ID" value="EPY29915.1"/>
    <property type="molecule type" value="Genomic_DNA"/>
</dbReference>
<evidence type="ECO:0000256" key="2">
    <source>
        <dbReference type="SAM" id="Phobius"/>
    </source>
</evidence>
<dbReference type="OrthoDB" id="272421at2759"/>
<comment type="caution">
    <text evidence="3">The sequence shown here is derived from an EMBL/GenBank/DDBJ whole genome shotgun (WGS) entry which is preliminary data.</text>
</comment>
<feature type="non-terminal residue" evidence="3">
    <location>
        <position position="716"/>
    </location>
</feature>